<dbReference type="InterPro" id="IPR011989">
    <property type="entry name" value="ARM-like"/>
</dbReference>
<dbReference type="PANTHER" id="PTHR12697:SF5">
    <property type="entry name" value="DEOXYHYPUSINE HYDROXYLASE"/>
    <property type="match status" value="1"/>
</dbReference>
<dbReference type="InterPro" id="IPR021133">
    <property type="entry name" value="HEAT_type_2"/>
</dbReference>
<dbReference type="PROSITE" id="PS50077">
    <property type="entry name" value="HEAT_REPEAT"/>
    <property type="match status" value="2"/>
</dbReference>
<reference evidence="4 5" key="1">
    <citation type="submission" date="2020-08" db="EMBL/GenBank/DDBJ databases">
        <title>Bridging the membrane lipid divide: bacteria of the FCB group superphylum have the potential to synthesize archaeal ether lipids.</title>
        <authorList>
            <person name="Villanueva L."/>
            <person name="Von Meijenfeldt F.A.B."/>
            <person name="Westbye A.B."/>
            <person name="Yadav S."/>
            <person name="Hopmans E.C."/>
            <person name="Dutilh B.E."/>
            <person name="Sinninghe Damste J.S."/>
        </authorList>
    </citation>
    <scope>NUCLEOTIDE SEQUENCE [LARGE SCALE GENOMIC DNA]</scope>
    <source>
        <strain evidence="4">NIOZ-UU100</strain>
    </source>
</reference>
<dbReference type="EMBL" id="JACNFK010000014">
    <property type="protein sequence ID" value="MBC8518985.1"/>
    <property type="molecule type" value="Genomic_DNA"/>
</dbReference>
<feature type="coiled-coil region" evidence="2">
    <location>
        <begin position="433"/>
        <end position="460"/>
    </location>
</feature>
<name>A0A8J6TVI9_9GAMM</name>
<dbReference type="PANTHER" id="PTHR12697">
    <property type="entry name" value="PBS LYASE HEAT-LIKE PROTEIN"/>
    <property type="match status" value="1"/>
</dbReference>
<dbReference type="InterPro" id="IPR004155">
    <property type="entry name" value="PBS_lyase_HEAT"/>
</dbReference>
<feature type="region of interest" description="Disordered" evidence="3">
    <location>
        <begin position="465"/>
        <end position="504"/>
    </location>
</feature>
<proteinExistence type="predicted"/>
<comment type="function">
    <text evidence="1">Catalyzes the hydroxylation of the N(6)-(4-aminobutyl)-L-lysine intermediate produced by deoxyhypusine synthase/DHPS on a critical lysine of the eukaryotic translation initiation factor 5A/eIF-5A. This is the second step of the post-translational modification of that lysine into an unusual amino acid residue named hypusine. Hypusination is unique to mature eIF-5A factor and is essential for its function.</text>
</comment>
<evidence type="ECO:0000256" key="2">
    <source>
        <dbReference type="SAM" id="Coils"/>
    </source>
</evidence>
<dbReference type="SMART" id="SM00567">
    <property type="entry name" value="EZ_HEAT"/>
    <property type="match status" value="11"/>
</dbReference>
<keyword evidence="2" id="KW-0175">Coiled coil</keyword>
<evidence type="ECO:0000313" key="5">
    <source>
        <dbReference type="Proteomes" id="UP000654401"/>
    </source>
</evidence>
<dbReference type="GO" id="GO:0016491">
    <property type="term" value="F:oxidoreductase activity"/>
    <property type="evidence" value="ECO:0007669"/>
    <property type="project" value="TreeGrafter"/>
</dbReference>
<accession>A0A8J6TVI9</accession>
<dbReference type="Proteomes" id="UP000654401">
    <property type="component" value="Unassembled WGS sequence"/>
</dbReference>
<dbReference type="Pfam" id="PF03130">
    <property type="entry name" value="HEAT_PBS"/>
    <property type="match status" value="1"/>
</dbReference>
<comment type="caution">
    <text evidence="4">The sequence shown here is derived from an EMBL/GenBank/DDBJ whole genome shotgun (WGS) entry which is preliminary data.</text>
</comment>
<dbReference type="Pfam" id="PF13646">
    <property type="entry name" value="HEAT_2"/>
    <property type="match status" value="4"/>
</dbReference>
<sequence>MSLNKTIDALTHLLETGDEADRCYVTQALGKLCAPSATNSVSKKVLPFLRDKDIDVCVDAASTLGKLGGEGVAASLIESLEKDPDGEVKTAVAKALGELGDQSAVPELMRVMENRDDEIGYIEDGWDLWWDVQLAAVKSLGKLKANDAVPALERLLNSIEGEDIEPEILRSMAAIGSEESIKTLEKILNEGDVRKQRRAATALGRSNSAEAVKILGRALSSKHTDVRVHAIKALEEQDAKRYLPAIMLLLKNPSDEVRSAAAHAATTLGEMKNPTQETVDLFTGLLDDESALVRATSLNTLANLRREVLREKLGGEVIDRIIELIGDADIESSTAATKLFSKLNTSDAEEKLVTLLADDSNEIAIRRQAALSLSLMDQITDSGVDALTNALSDPEQPVRLAALISLMDCEDKYVAASDSDDSENHPRPIEIILSALHGEIDLTREEEEEEQKEVVAQSQEVQFNKSVDLENNTENGTEEDTVSEEPALPDFPESPTLEGESRDSVSTLDAIAMDNVEAALLLDEEEAPAEEEFDEETKEYLGILEDNEEATVRRERRFKNKDIHTDVRRMAATILGRQQSNLAINELNLALSDDDHEIRRLAAEALAEIAAGNPANPKLLDTQGTLISQVHFGDPDIRMAAIRALGAMENRAAIPTLIECLDDDDTVVRMESVRALATIASSKLDSVEEAHMVTNEVANSEILQKISEKLEDDQPSVRKYAADAITSLLSSGTESPQESKEFILKILDAGFAGAGEQARHMGRALRILDPVIGANHLLPLLESMQSSAERRFVIEMLEEIYQTSQEPDHLQAA</sequence>
<dbReference type="SUPFAM" id="SSF48371">
    <property type="entry name" value="ARM repeat"/>
    <property type="match status" value="2"/>
</dbReference>
<dbReference type="InterPro" id="IPR016024">
    <property type="entry name" value="ARM-type_fold"/>
</dbReference>
<organism evidence="4 5">
    <name type="scientific">Candidatus Thiopontia autotrophica</name>
    <dbReference type="NCBI Taxonomy" id="2841688"/>
    <lineage>
        <taxon>Bacteria</taxon>
        <taxon>Pseudomonadati</taxon>
        <taxon>Pseudomonadota</taxon>
        <taxon>Gammaproteobacteria</taxon>
        <taxon>Candidatus Thiopontia</taxon>
    </lineage>
</organism>
<evidence type="ECO:0000256" key="1">
    <source>
        <dbReference type="ARBA" id="ARBA00045876"/>
    </source>
</evidence>
<dbReference type="AlphaFoldDB" id="A0A8J6TVI9"/>
<gene>
    <name evidence="4" type="ORF">H8D24_01065</name>
</gene>
<dbReference type="Gene3D" id="1.25.10.10">
    <property type="entry name" value="Leucine-rich Repeat Variant"/>
    <property type="match status" value="4"/>
</dbReference>
<evidence type="ECO:0000313" key="4">
    <source>
        <dbReference type="EMBL" id="MBC8518985.1"/>
    </source>
</evidence>
<protein>
    <submittedName>
        <fullName evidence="4">HEAT repeat domain-containing protein</fullName>
    </submittedName>
</protein>
<evidence type="ECO:0000256" key="3">
    <source>
        <dbReference type="SAM" id="MobiDB-lite"/>
    </source>
</evidence>